<dbReference type="Proteomes" id="UP001500432">
    <property type="component" value="Unassembled WGS sequence"/>
</dbReference>
<accession>A0ABP5NC83</accession>
<feature type="region of interest" description="Disordered" evidence="1">
    <location>
        <begin position="110"/>
        <end position="130"/>
    </location>
</feature>
<gene>
    <name evidence="2" type="ORF">GCM10009849_05210</name>
</gene>
<protein>
    <submittedName>
        <fullName evidence="2">Uncharacterized protein</fullName>
    </submittedName>
</protein>
<name>A0ABP5NC83_9MICC</name>
<dbReference type="InterPro" id="IPR045384">
    <property type="entry name" value="DUF6527"/>
</dbReference>
<evidence type="ECO:0000313" key="3">
    <source>
        <dbReference type="Proteomes" id="UP001500432"/>
    </source>
</evidence>
<evidence type="ECO:0000313" key="2">
    <source>
        <dbReference type="EMBL" id="GAA2197201.1"/>
    </source>
</evidence>
<feature type="compositionally biased region" description="Polar residues" evidence="1">
    <location>
        <begin position="113"/>
        <end position="130"/>
    </location>
</feature>
<evidence type="ECO:0000256" key="1">
    <source>
        <dbReference type="SAM" id="MobiDB-lite"/>
    </source>
</evidence>
<sequence>MSQTLRYIAQFVPSFPTPMEPGILYISTTYSTAGHICPCGCDREVVTKLSPARWRVIYDGEVSLKPSVAAMGLPCNSHYFITRGEVEWHRKLDPVQAAKARSADHRAVEDLRTTPTSAQTKAGGTVNFSV</sequence>
<dbReference type="EMBL" id="BAAAQW010000003">
    <property type="protein sequence ID" value="GAA2197201.1"/>
    <property type="molecule type" value="Genomic_DNA"/>
</dbReference>
<dbReference type="RefSeq" id="WP_344298165.1">
    <property type="nucleotide sequence ID" value="NZ_BAAAQW010000003.1"/>
</dbReference>
<organism evidence="2 3">
    <name type="scientific">Sinomonas flava</name>
    <dbReference type="NCBI Taxonomy" id="496857"/>
    <lineage>
        <taxon>Bacteria</taxon>
        <taxon>Bacillati</taxon>
        <taxon>Actinomycetota</taxon>
        <taxon>Actinomycetes</taxon>
        <taxon>Micrococcales</taxon>
        <taxon>Micrococcaceae</taxon>
        <taxon>Sinomonas</taxon>
    </lineage>
</organism>
<comment type="caution">
    <text evidence="2">The sequence shown here is derived from an EMBL/GenBank/DDBJ whole genome shotgun (WGS) entry which is preliminary data.</text>
</comment>
<proteinExistence type="predicted"/>
<dbReference type="Pfam" id="PF20137">
    <property type="entry name" value="BubE"/>
    <property type="match status" value="1"/>
</dbReference>
<keyword evidence="3" id="KW-1185">Reference proteome</keyword>
<reference evidence="3" key="1">
    <citation type="journal article" date="2019" name="Int. J. Syst. Evol. Microbiol.">
        <title>The Global Catalogue of Microorganisms (GCM) 10K type strain sequencing project: providing services to taxonomists for standard genome sequencing and annotation.</title>
        <authorList>
            <consortium name="The Broad Institute Genomics Platform"/>
            <consortium name="The Broad Institute Genome Sequencing Center for Infectious Disease"/>
            <person name="Wu L."/>
            <person name="Ma J."/>
        </authorList>
    </citation>
    <scope>NUCLEOTIDE SEQUENCE [LARGE SCALE GENOMIC DNA]</scope>
    <source>
        <strain evidence="3">JCM 16034</strain>
    </source>
</reference>